<dbReference type="Gene3D" id="1.10.260.40">
    <property type="entry name" value="lambda repressor-like DNA-binding domains"/>
    <property type="match status" value="2"/>
</dbReference>
<feature type="domain" description="Bacteriophage CI repressor C-terminal" evidence="2">
    <location>
        <begin position="211"/>
        <end position="308"/>
    </location>
</feature>
<evidence type="ECO:0000313" key="3">
    <source>
        <dbReference type="EMBL" id="MEI7105134.1"/>
    </source>
</evidence>
<dbReference type="Proteomes" id="UP001313132">
    <property type="component" value="Unassembled WGS sequence"/>
</dbReference>
<feature type="domain" description="Bacteriophage CI repressor N-terminal" evidence="1">
    <location>
        <begin position="132"/>
        <end position="195"/>
    </location>
</feature>
<dbReference type="InterPro" id="IPR010744">
    <property type="entry name" value="Phage_CI_N"/>
</dbReference>
<evidence type="ECO:0000313" key="4">
    <source>
        <dbReference type="Proteomes" id="UP001313132"/>
    </source>
</evidence>
<protein>
    <submittedName>
        <fullName evidence="3">Helix-turn-helix domain-containing protein</fullName>
    </submittedName>
</protein>
<reference evidence="3 4" key="1">
    <citation type="submission" date="2024-03" db="EMBL/GenBank/DDBJ databases">
        <title>Analysis of soft rot Pectobacteriaceae population diversity in US potato growing regions between 2016 and 2022.</title>
        <authorList>
            <person name="Ma X."/>
            <person name="Zhang X."/>
            <person name="Stodghill P."/>
            <person name="Rioux R."/>
            <person name="Babler B."/>
            <person name="Shrestha S."/>
            <person name="Babler B."/>
            <person name="Rivedal H."/>
            <person name="Frost K."/>
            <person name="Hao J."/>
            <person name="Secor G."/>
            <person name="Swingle B."/>
        </authorList>
    </citation>
    <scope>NUCLEOTIDE SEQUENCE [LARGE SCALE GENOMIC DNA]</scope>
    <source>
        <strain evidence="3 4">UMSS2</strain>
    </source>
</reference>
<dbReference type="Pfam" id="PF07022">
    <property type="entry name" value="Phage_CI_repr"/>
    <property type="match status" value="2"/>
</dbReference>
<proteinExistence type="predicted"/>
<dbReference type="Gene3D" id="2.10.109.10">
    <property type="entry name" value="Umud Fragment, subunit A"/>
    <property type="match status" value="1"/>
</dbReference>
<comment type="caution">
    <text evidence="3">The sequence shown here is derived from an EMBL/GenBank/DDBJ whole genome shotgun (WGS) entry which is preliminary data.</text>
</comment>
<gene>
    <name evidence="3" type="ORF">WCT63_22190</name>
</gene>
<sequence>MHWRAFCPTEGHPKTAMYFYQCIFIGWIAMWFEGNDVNAIYERFLTAYNVDSQKSLADAMGINASNVSGWIQRGSIPGNAIVTCALDTCVDIKWLATGELENSSLKGGSNKLQGLVGKSLYDMVLSAGGKPILRRMLDAYGFELQKELGDRFNLSSGTISSWVRRDFFPGDIVVTCALETGVSLRWLVTGQGDMKGEAAFSLPANENVTDIPKYQLLSGELKSVGSWACDKALIPASVSSPAFVDGTKNSWVIDRDAKTISNGRWFVDLDGAIDVCDIARLPGNKIKVSSSSAQFDCDVSDVKPVGLVFLTLEKHI</sequence>
<evidence type="ECO:0000259" key="1">
    <source>
        <dbReference type="Pfam" id="PF07022"/>
    </source>
</evidence>
<feature type="domain" description="Bacteriophage CI repressor N-terminal" evidence="1">
    <location>
        <begin position="41"/>
        <end position="99"/>
    </location>
</feature>
<evidence type="ECO:0000259" key="2">
    <source>
        <dbReference type="Pfam" id="PF16452"/>
    </source>
</evidence>
<organism evidence="3 4">
    <name type="scientific">Pectobacterium versatile</name>
    <dbReference type="NCBI Taxonomy" id="2488639"/>
    <lineage>
        <taxon>Bacteria</taxon>
        <taxon>Pseudomonadati</taxon>
        <taxon>Pseudomonadota</taxon>
        <taxon>Gammaproteobacteria</taxon>
        <taxon>Enterobacterales</taxon>
        <taxon>Pectobacteriaceae</taxon>
        <taxon>Pectobacterium</taxon>
    </lineage>
</organism>
<dbReference type="InterPro" id="IPR010982">
    <property type="entry name" value="Lambda_DNA-bd_dom_sf"/>
</dbReference>
<accession>A0ABU8K6M1</accession>
<dbReference type="Pfam" id="PF16452">
    <property type="entry name" value="Phage_CI_C"/>
    <property type="match status" value="1"/>
</dbReference>
<name>A0ABU8K6M1_9GAMM</name>
<dbReference type="InterPro" id="IPR032499">
    <property type="entry name" value="Phage_CI_C"/>
</dbReference>
<dbReference type="EMBL" id="JBBBON010000037">
    <property type="protein sequence ID" value="MEI7105134.1"/>
    <property type="molecule type" value="Genomic_DNA"/>
</dbReference>
<keyword evidence="4" id="KW-1185">Reference proteome</keyword>